<accession>A0A6C0KEM5</accession>
<dbReference type="GO" id="GO:0046872">
    <property type="term" value="F:metal ion binding"/>
    <property type="evidence" value="ECO:0007669"/>
    <property type="project" value="UniProtKB-KW"/>
</dbReference>
<evidence type="ECO:0000256" key="3">
    <source>
        <dbReference type="ARBA" id="ARBA00010941"/>
    </source>
</evidence>
<dbReference type="InterPro" id="IPR000146">
    <property type="entry name" value="FBPase_class-1"/>
</dbReference>
<evidence type="ECO:0000256" key="9">
    <source>
        <dbReference type="ARBA" id="ARBA00023277"/>
    </source>
</evidence>
<evidence type="ECO:0000256" key="8">
    <source>
        <dbReference type="ARBA" id="ARBA00022842"/>
    </source>
</evidence>
<dbReference type="GO" id="GO:0042132">
    <property type="term" value="F:fructose 1,6-bisphosphate 1-phosphatase activity"/>
    <property type="evidence" value="ECO:0007669"/>
    <property type="project" value="UniProtKB-EC"/>
</dbReference>
<dbReference type="EMBL" id="MN740868">
    <property type="protein sequence ID" value="QHU15793.1"/>
    <property type="molecule type" value="Genomic_DNA"/>
</dbReference>
<feature type="domain" description="Fructose-1-6-bisphosphatase class I N-terminal" evidence="11">
    <location>
        <begin position="11"/>
        <end position="176"/>
    </location>
</feature>
<dbReference type="InterPro" id="IPR028343">
    <property type="entry name" value="FBPtase"/>
</dbReference>
<feature type="domain" description="Fructose-1-6-bisphosphatase class 1 C-terminal" evidence="12">
    <location>
        <begin position="187"/>
        <end position="311"/>
    </location>
</feature>
<dbReference type="PIRSF" id="PIRSF500210">
    <property type="entry name" value="FBPtase"/>
    <property type="match status" value="1"/>
</dbReference>
<dbReference type="GO" id="GO:0006000">
    <property type="term" value="P:fructose metabolic process"/>
    <property type="evidence" value="ECO:0007669"/>
    <property type="project" value="TreeGrafter"/>
</dbReference>
<evidence type="ECO:0000256" key="6">
    <source>
        <dbReference type="ARBA" id="ARBA00022723"/>
    </source>
</evidence>
<dbReference type="GO" id="GO:0030388">
    <property type="term" value="P:fructose 1,6-bisphosphate metabolic process"/>
    <property type="evidence" value="ECO:0007669"/>
    <property type="project" value="TreeGrafter"/>
</dbReference>
<comment type="pathway">
    <text evidence="10">Carbohydrate biosynthesis.</text>
</comment>
<dbReference type="PROSITE" id="PS00124">
    <property type="entry name" value="FBPASE"/>
    <property type="match status" value="1"/>
</dbReference>
<dbReference type="Pfam" id="PF00316">
    <property type="entry name" value="FBPase"/>
    <property type="match status" value="1"/>
</dbReference>
<keyword evidence="7" id="KW-0378">Hydrolase</keyword>
<dbReference type="InterPro" id="IPR033391">
    <property type="entry name" value="FBPase_N"/>
</dbReference>
<comment type="subunit">
    <text evidence="4">Homotetramer.</text>
</comment>
<protein>
    <recommendedName>
        <fullName evidence="5">fructose-bisphosphatase</fullName>
        <ecNumber evidence="5">3.1.3.11</ecNumber>
    </recommendedName>
</protein>
<evidence type="ECO:0000256" key="2">
    <source>
        <dbReference type="ARBA" id="ARBA00001946"/>
    </source>
</evidence>
<dbReference type="GO" id="GO:0006094">
    <property type="term" value="P:gluconeogenesis"/>
    <property type="evidence" value="ECO:0007669"/>
    <property type="project" value="TreeGrafter"/>
</dbReference>
<evidence type="ECO:0000256" key="7">
    <source>
        <dbReference type="ARBA" id="ARBA00022801"/>
    </source>
</evidence>
<reference evidence="13" key="1">
    <citation type="journal article" date="2020" name="Nature">
        <title>Giant virus diversity and host interactions through global metagenomics.</title>
        <authorList>
            <person name="Schulz F."/>
            <person name="Roux S."/>
            <person name="Paez-Espino D."/>
            <person name="Jungbluth S."/>
            <person name="Walsh D.A."/>
            <person name="Denef V.J."/>
            <person name="McMahon K.D."/>
            <person name="Konstantinidis K.T."/>
            <person name="Eloe-Fadrosh E.A."/>
            <person name="Kyrpides N.C."/>
            <person name="Woyke T."/>
        </authorList>
    </citation>
    <scope>NUCLEOTIDE SEQUENCE</scope>
    <source>
        <strain evidence="13">GVMAG-S-3300010158-109</strain>
    </source>
</reference>
<dbReference type="Gene3D" id="3.40.190.80">
    <property type="match status" value="1"/>
</dbReference>
<dbReference type="GO" id="GO:0006002">
    <property type="term" value="P:fructose 6-phosphate metabolic process"/>
    <property type="evidence" value="ECO:0007669"/>
    <property type="project" value="TreeGrafter"/>
</dbReference>
<comment type="cofactor">
    <cofactor evidence="2">
        <name>Mg(2+)</name>
        <dbReference type="ChEBI" id="CHEBI:18420"/>
    </cofactor>
</comment>
<comment type="catalytic activity">
    <reaction evidence="1">
        <text>beta-D-fructose 1,6-bisphosphate + H2O = beta-D-fructose 6-phosphate + phosphate</text>
        <dbReference type="Rhea" id="RHEA:11064"/>
        <dbReference type="ChEBI" id="CHEBI:15377"/>
        <dbReference type="ChEBI" id="CHEBI:32966"/>
        <dbReference type="ChEBI" id="CHEBI:43474"/>
        <dbReference type="ChEBI" id="CHEBI:57634"/>
        <dbReference type="EC" id="3.1.3.11"/>
    </reaction>
</comment>
<proteinExistence type="inferred from homology"/>
<evidence type="ECO:0000256" key="10">
    <source>
        <dbReference type="ARBA" id="ARBA00024331"/>
    </source>
</evidence>
<dbReference type="CDD" id="cd00354">
    <property type="entry name" value="FBPase"/>
    <property type="match status" value="1"/>
</dbReference>
<organism evidence="13">
    <name type="scientific">viral metagenome</name>
    <dbReference type="NCBI Taxonomy" id="1070528"/>
    <lineage>
        <taxon>unclassified sequences</taxon>
        <taxon>metagenomes</taxon>
        <taxon>organismal metagenomes</taxon>
    </lineage>
</organism>
<evidence type="ECO:0000256" key="5">
    <source>
        <dbReference type="ARBA" id="ARBA00013093"/>
    </source>
</evidence>
<dbReference type="PANTHER" id="PTHR11556">
    <property type="entry name" value="FRUCTOSE-1,6-BISPHOSPHATASE-RELATED"/>
    <property type="match status" value="1"/>
</dbReference>
<dbReference type="PANTHER" id="PTHR11556:SF1">
    <property type="entry name" value="FRUCTOSE-BISPHOSPHATASE"/>
    <property type="match status" value="1"/>
</dbReference>
<dbReference type="InterPro" id="IPR020548">
    <property type="entry name" value="Fructose_bisphosphatase_AS"/>
</dbReference>
<evidence type="ECO:0000259" key="11">
    <source>
        <dbReference type="Pfam" id="PF00316"/>
    </source>
</evidence>
<dbReference type="EC" id="3.1.3.11" evidence="5"/>
<dbReference type="Gene3D" id="3.30.540.10">
    <property type="entry name" value="Fructose-1,6-Bisphosphatase, subunit A, domain 1"/>
    <property type="match status" value="1"/>
</dbReference>
<evidence type="ECO:0000256" key="1">
    <source>
        <dbReference type="ARBA" id="ARBA00001273"/>
    </source>
</evidence>
<sequence>MDLLTYYSVHSRNSKPQLLNIVSAICKSSISIEKCIRYSALRGFHGDYSVSTNASGDVQKKLDVISNNLMIDNLIETCSCNVLLSEENDEPIYVPTEKRGMYLVAFDPLDGSSNIECNAPIGTIFSICENKEERILISGNMIEIAGYILYGPSTELVISVDGKVVRFVLSPSGEYIRIGSVSLEGKAKKIYSINEANSMNWGNDMKVYIDDYKSGYLGYSARYIGSMVGDVHRTLLYGGMFSYPADKKNKDGKLRLLYECYPMAKLFEDAGGKALVGNMSDQRILDVEPKEIHQRSPVLFGSAQEVEKYEIILRNIVSKL</sequence>
<evidence type="ECO:0000313" key="13">
    <source>
        <dbReference type="EMBL" id="QHU15793.1"/>
    </source>
</evidence>
<keyword evidence="6" id="KW-0479">Metal-binding</keyword>
<dbReference type="AlphaFoldDB" id="A0A6C0KEM5"/>
<dbReference type="Pfam" id="PF18913">
    <property type="entry name" value="FBPase_C"/>
    <property type="match status" value="1"/>
</dbReference>
<dbReference type="PRINTS" id="PR00115">
    <property type="entry name" value="F16BPHPHTASE"/>
</dbReference>
<dbReference type="GO" id="GO:0005986">
    <property type="term" value="P:sucrose biosynthetic process"/>
    <property type="evidence" value="ECO:0007669"/>
    <property type="project" value="TreeGrafter"/>
</dbReference>
<comment type="similarity">
    <text evidence="3">Belongs to the FBPase class 1 family.</text>
</comment>
<dbReference type="FunFam" id="3.40.190.80:FF:000001">
    <property type="entry name" value="Fructose-1,6-bisphosphatase class 1"/>
    <property type="match status" value="1"/>
</dbReference>
<name>A0A6C0KEM5_9ZZZZ</name>
<keyword evidence="8" id="KW-0460">Magnesium</keyword>
<dbReference type="PIRSF" id="PIRSF000904">
    <property type="entry name" value="FBPtase_SBPase"/>
    <property type="match status" value="1"/>
</dbReference>
<dbReference type="InterPro" id="IPR044015">
    <property type="entry name" value="FBPase_C_dom"/>
</dbReference>
<keyword evidence="9" id="KW-0119">Carbohydrate metabolism</keyword>
<dbReference type="HAMAP" id="MF_01855">
    <property type="entry name" value="FBPase_class1"/>
    <property type="match status" value="1"/>
</dbReference>
<dbReference type="GO" id="GO:0005829">
    <property type="term" value="C:cytosol"/>
    <property type="evidence" value="ECO:0007669"/>
    <property type="project" value="TreeGrafter"/>
</dbReference>
<evidence type="ECO:0000256" key="4">
    <source>
        <dbReference type="ARBA" id="ARBA00011881"/>
    </source>
</evidence>
<dbReference type="SUPFAM" id="SSF56655">
    <property type="entry name" value="Carbohydrate phosphatase"/>
    <property type="match status" value="1"/>
</dbReference>
<evidence type="ECO:0000259" key="12">
    <source>
        <dbReference type="Pfam" id="PF18913"/>
    </source>
</evidence>